<keyword evidence="1" id="KW-0378">Hydrolase</keyword>
<gene>
    <name evidence="1" type="ORF">ASZ90_010015</name>
</gene>
<evidence type="ECO:0000313" key="1">
    <source>
        <dbReference type="EMBL" id="KUG20242.1"/>
    </source>
</evidence>
<dbReference type="EC" id="3.6.3.4" evidence="1"/>
<dbReference type="GO" id="GO:0016787">
    <property type="term" value="F:hydrolase activity"/>
    <property type="evidence" value="ECO:0007669"/>
    <property type="project" value="UniProtKB-KW"/>
</dbReference>
<protein>
    <submittedName>
        <fullName evidence="1">Lead, cadmium, zinc and mercury transporting atpase</fullName>
        <ecNumber evidence="1">3.6.3.3</ecNumber>
        <ecNumber evidence="1">3.6.3.4</ecNumber>
    </submittedName>
</protein>
<organism evidence="1">
    <name type="scientific">hydrocarbon metagenome</name>
    <dbReference type="NCBI Taxonomy" id="938273"/>
    <lineage>
        <taxon>unclassified sequences</taxon>
        <taxon>metagenomes</taxon>
        <taxon>ecological metagenomes</taxon>
    </lineage>
</organism>
<name>A0A0W8FHW9_9ZZZZ</name>
<dbReference type="EC" id="3.6.3.3" evidence="1"/>
<dbReference type="EMBL" id="LNQE01001210">
    <property type="protein sequence ID" value="KUG20242.1"/>
    <property type="molecule type" value="Genomic_DNA"/>
</dbReference>
<comment type="caution">
    <text evidence="1">The sequence shown here is derived from an EMBL/GenBank/DDBJ whole genome shotgun (WGS) entry which is preliminary data.</text>
</comment>
<reference evidence="1" key="1">
    <citation type="journal article" date="2015" name="Proc. Natl. Acad. Sci. U.S.A.">
        <title>Networks of energetic and metabolic interactions define dynamics in microbial communities.</title>
        <authorList>
            <person name="Embree M."/>
            <person name="Liu J.K."/>
            <person name="Al-Bassam M.M."/>
            <person name="Zengler K."/>
        </authorList>
    </citation>
    <scope>NUCLEOTIDE SEQUENCE</scope>
</reference>
<sequence length="86" mass="10040">MRPNRSRFRECITLIGIMRLGHWKEMRSLPGASRALEELIRAMFNEVHRLQNGSTEDAAGEMLSAGDRVRGSRCRSMRWRRTERPP</sequence>
<dbReference type="AlphaFoldDB" id="A0A0W8FHW9"/>
<accession>A0A0W8FHW9</accession>
<proteinExistence type="predicted"/>